<reference evidence="9 10" key="1">
    <citation type="journal article" date="2023" name="bioRxiv">
        <title>Genome report: Whole genome sequence and annotation of Penstemon davidsonii.</title>
        <authorList>
            <person name="Ostevik K.L."/>
            <person name="Alabady M."/>
            <person name="Zhang M."/>
            <person name="Rausher M.D."/>
        </authorList>
    </citation>
    <scope>NUCLEOTIDE SEQUENCE [LARGE SCALE GENOMIC DNA]</scope>
    <source>
        <strain evidence="9">DNT005</strain>
        <tissue evidence="9">Whole leaf</tissue>
    </source>
</reference>
<sequence length="890" mass="100260">MTRLDNPKSSSVNLPPVYGSNASKIKSTNDPEIPPDPNSYSLEKFRLYETRARFYLIGSDRNKKYFRVLKIDRMEPSDLNISEDPVVYPPQEVKSLLQRIAEGNRATGGLNFVAKVYGIVGCIKFLESYYLILVTKRRQIGCICGHAIYSIEESQIITIPHVSVQTDVAHSKTELRYKKLLSSVDLTKDFFYSYTYPVMQSLQKNALSMGEEGMPYDNIFVWNAFLTQGIRSRCKNTIWTIALVHGNFKQVRLSVFGRDFSVSLISRRSRHFAGTRYLKRGVNDHGRVANDVETEQIVLDEEAGSYKGKMSSVVQMRGSIPLFWSQEASRFSPKPDIILQRYDPTYESTKQHFEDLARRYGNPIIVLNLIKTVEKRPREMMLRREFANAVGKSANVLAVLGGVASEALDLTGFYYSGKPLVVKRRALQLSRTSTARESSLRDIRANSGDLSRISISSDTSNSLIKQDKESESSQLSRKDINSNSAPKFQSGVLRTNCIDCLDRTNVAQYAYGLAALGRQLHALGLSDNLKVDADSSIAAALMDMYQSMGDALAQQYGGSAAHNTVFTERQGKWKATTQSSEFLKSIKRYYSNAYTDGEKQDAINLFLGYFQPQEGKPALWELDSDYYLHVSGIGDDLVPDSPLDDAKHLGTAKQLAPIPACRDDFSRMKLTSFDKLIERTCSSIKNVRLCSELDQKPGNFGVAPDAAEIQLKSPNWLFGQRKYEDSNSAPKLTSHEVKNRGVCDEKKIDGLFDLNLFSPTVDSNEEDIFQQYLAMTTVDETNGWYGGTLLGDQDENSEIYRHYAELIQGPAMEPFENDIEKEKYYGELLRVNKVDCTDDTAVEAEMEAAMREYDRVGEDLGIFPKSCKALVSDPSQLTRWILGEDRLHKL</sequence>
<gene>
    <name evidence="9" type="ORF">RD792_000708</name>
</gene>
<evidence type="ECO:0000259" key="8">
    <source>
        <dbReference type="PROSITE" id="PS50275"/>
    </source>
</evidence>
<evidence type="ECO:0000256" key="1">
    <source>
        <dbReference type="ARBA" id="ARBA00004148"/>
    </source>
</evidence>
<keyword evidence="4" id="KW-0472">Membrane</keyword>
<feature type="region of interest" description="Disordered" evidence="7">
    <location>
        <begin position="1"/>
        <end position="37"/>
    </location>
</feature>
<evidence type="ECO:0000256" key="4">
    <source>
        <dbReference type="ARBA" id="ARBA00023136"/>
    </source>
</evidence>
<comment type="caution">
    <text evidence="9">The sequence shown here is derived from an EMBL/GenBank/DDBJ whole genome shotgun (WGS) entry which is preliminary data.</text>
</comment>
<protein>
    <recommendedName>
        <fullName evidence="8">SAC domain-containing protein</fullName>
    </recommendedName>
</protein>
<dbReference type="InterPro" id="IPR002013">
    <property type="entry name" value="SAC_dom"/>
</dbReference>
<feature type="region of interest" description="Disordered" evidence="7">
    <location>
        <begin position="461"/>
        <end position="482"/>
    </location>
</feature>
<dbReference type="PANTHER" id="PTHR45738:SF5">
    <property type="entry name" value="POLYPHOSPHOINOSITIDE PHOSPHATASE"/>
    <property type="match status" value="1"/>
</dbReference>
<dbReference type="InterPro" id="IPR043573">
    <property type="entry name" value="Fig4-like"/>
</dbReference>
<accession>A0ABR0DLF1</accession>
<comment type="catalytic activity">
    <reaction evidence="5">
        <text>a 1,2-diacyl-sn-glycero-3-phospho-(1D-myo-inositol-3,5-bisphosphate) + H2O = a 1,2-diacyl-sn-glycero-3-phospho-(1D-myo-inositol-3-phosphate) + phosphate</text>
        <dbReference type="Rhea" id="RHEA:32955"/>
        <dbReference type="ChEBI" id="CHEBI:15377"/>
        <dbReference type="ChEBI" id="CHEBI:43474"/>
        <dbReference type="ChEBI" id="CHEBI:57923"/>
        <dbReference type="ChEBI" id="CHEBI:58088"/>
    </reaction>
</comment>
<feature type="domain" description="SAC" evidence="8">
    <location>
        <begin position="181"/>
        <end position="558"/>
    </location>
</feature>
<proteinExistence type="predicted"/>
<feature type="compositionally biased region" description="Basic and acidic residues" evidence="7">
    <location>
        <begin position="465"/>
        <end position="480"/>
    </location>
</feature>
<keyword evidence="2" id="KW-0926">Vacuole</keyword>
<evidence type="ECO:0000256" key="5">
    <source>
        <dbReference type="ARBA" id="ARBA00023337"/>
    </source>
</evidence>
<dbReference type="EMBL" id="JAYDYQ010001087">
    <property type="protein sequence ID" value="KAK4490054.1"/>
    <property type="molecule type" value="Genomic_DNA"/>
</dbReference>
<feature type="compositionally biased region" description="Polar residues" evidence="7">
    <location>
        <begin position="20"/>
        <end position="30"/>
    </location>
</feature>
<comment type="subcellular location">
    <subcellularLocation>
        <location evidence="1">Vacuole membrane</location>
        <topology evidence="1">Peripheral membrane protein</topology>
    </subcellularLocation>
</comment>
<comment type="subunit">
    <text evidence="6">Component of the PI(3,5)P2 regulatory complex at least composed of ATG18, SAC/FIG4, FAB1 and VAC14.</text>
</comment>
<keyword evidence="3" id="KW-0378">Hydrolase</keyword>
<dbReference type="PANTHER" id="PTHR45738">
    <property type="entry name" value="POLYPHOSPHOINOSITIDE PHOSPHATASE"/>
    <property type="match status" value="1"/>
</dbReference>
<evidence type="ECO:0000313" key="9">
    <source>
        <dbReference type="EMBL" id="KAK4490054.1"/>
    </source>
</evidence>
<organism evidence="9 10">
    <name type="scientific">Penstemon davidsonii</name>
    <dbReference type="NCBI Taxonomy" id="160366"/>
    <lineage>
        <taxon>Eukaryota</taxon>
        <taxon>Viridiplantae</taxon>
        <taxon>Streptophyta</taxon>
        <taxon>Embryophyta</taxon>
        <taxon>Tracheophyta</taxon>
        <taxon>Spermatophyta</taxon>
        <taxon>Magnoliopsida</taxon>
        <taxon>eudicotyledons</taxon>
        <taxon>Gunneridae</taxon>
        <taxon>Pentapetalae</taxon>
        <taxon>asterids</taxon>
        <taxon>lamiids</taxon>
        <taxon>Lamiales</taxon>
        <taxon>Plantaginaceae</taxon>
        <taxon>Cheloneae</taxon>
        <taxon>Penstemon</taxon>
    </lineage>
</organism>
<evidence type="ECO:0000256" key="6">
    <source>
        <dbReference type="ARBA" id="ARBA00023464"/>
    </source>
</evidence>
<keyword evidence="10" id="KW-1185">Reference proteome</keyword>
<dbReference type="Pfam" id="PF02383">
    <property type="entry name" value="Syja_N"/>
    <property type="match status" value="1"/>
</dbReference>
<dbReference type="PROSITE" id="PS50275">
    <property type="entry name" value="SAC"/>
    <property type="match status" value="1"/>
</dbReference>
<name>A0ABR0DLF1_9LAMI</name>
<evidence type="ECO:0000256" key="2">
    <source>
        <dbReference type="ARBA" id="ARBA00022554"/>
    </source>
</evidence>
<evidence type="ECO:0000313" key="10">
    <source>
        <dbReference type="Proteomes" id="UP001291926"/>
    </source>
</evidence>
<dbReference type="Proteomes" id="UP001291926">
    <property type="component" value="Unassembled WGS sequence"/>
</dbReference>
<evidence type="ECO:0000256" key="7">
    <source>
        <dbReference type="SAM" id="MobiDB-lite"/>
    </source>
</evidence>
<evidence type="ECO:0000256" key="3">
    <source>
        <dbReference type="ARBA" id="ARBA00022801"/>
    </source>
</evidence>